<evidence type="ECO:0000313" key="3">
    <source>
        <dbReference type="EnsemblMetazoa" id="ISCW005290-PA"/>
    </source>
</evidence>
<dbReference type="InParanoid" id="B7PLL2"/>
<organism>
    <name type="scientific">Ixodes scapularis</name>
    <name type="common">Black-legged tick</name>
    <name type="synonym">Deer tick</name>
    <dbReference type="NCBI Taxonomy" id="6945"/>
    <lineage>
        <taxon>Eukaryota</taxon>
        <taxon>Metazoa</taxon>
        <taxon>Ecdysozoa</taxon>
        <taxon>Arthropoda</taxon>
        <taxon>Chelicerata</taxon>
        <taxon>Arachnida</taxon>
        <taxon>Acari</taxon>
        <taxon>Parasitiformes</taxon>
        <taxon>Ixodida</taxon>
        <taxon>Ixodoidea</taxon>
        <taxon>Ixodidae</taxon>
        <taxon>Ixodinae</taxon>
        <taxon>Ixodes</taxon>
    </lineage>
</organism>
<evidence type="ECO:0000259" key="1">
    <source>
        <dbReference type="Pfam" id="PF13649"/>
    </source>
</evidence>
<name>B7PLL2_IXOSC</name>
<dbReference type="GO" id="GO:0008168">
    <property type="term" value="F:methyltransferase activity"/>
    <property type="evidence" value="ECO:0000318"/>
    <property type="project" value="GO_Central"/>
</dbReference>
<evidence type="ECO:0000313" key="2">
    <source>
        <dbReference type="EMBL" id="EEC07484.1"/>
    </source>
</evidence>
<reference evidence="2 4" key="1">
    <citation type="submission" date="2008-03" db="EMBL/GenBank/DDBJ databases">
        <title>Annotation of Ixodes scapularis.</title>
        <authorList>
            <consortium name="Ixodes scapularis Genome Project Consortium"/>
            <person name="Caler E."/>
            <person name="Hannick L.I."/>
            <person name="Bidwell S."/>
            <person name="Joardar V."/>
            <person name="Thiagarajan M."/>
            <person name="Amedeo P."/>
            <person name="Galinsky K.J."/>
            <person name="Schobel S."/>
            <person name="Inman J."/>
            <person name="Hostetler J."/>
            <person name="Miller J."/>
            <person name="Hammond M."/>
            <person name="Megy K."/>
            <person name="Lawson D."/>
            <person name="Kodira C."/>
            <person name="Sutton G."/>
            <person name="Meyer J."/>
            <person name="Hill C.A."/>
            <person name="Birren B."/>
            <person name="Nene V."/>
            <person name="Collins F."/>
            <person name="Alarcon-Chaidez F."/>
            <person name="Wikel S."/>
            <person name="Strausberg R."/>
        </authorList>
    </citation>
    <scope>NUCLEOTIDE SEQUENCE [LARGE SCALE GENOMIC DNA]</scope>
    <source>
        <strain evidence="4">Wikel</strain>
        <strain evidence="2">Wikel colony</strain>
    </source>
</reference>
<dbReference type="Pfam" id="PF13649">
    <property type="entry name" value="Methyltransf_25"/>
    <property type="match status" value="1"/>
</dbReference>
<dbReference type="CDD" id="cd02440">
    <property type="entry name" value="AdoMet_MTases"/>
    <property type="match status" value="1"/>
</dbReference>
<dbReference type="InterPro" id="IPR041698">
    <property type="entry name" value="Methyltransf_25"/>
</dbReference>
<feature type="domain" description="Methyltransferase" evidence="1">
    <location>
        <begin position="111"/>
        <end position="208"/>
    </location>
</feature>
<dbReference type="VEuPathDB" id="VectorBase:ISCI005290"/>
<reference evidence="3" key="2">
    <citation type="submission" date="2020-05" db="UniProtKB">
        <authorList>
            <consortium name="EnsemblMetazoa"/>
        </authorList>
    </citation>
    <scope>IDENTIFICATION</scope>
    <source>
        <strain evidence="3">wikel</strain>
    </source>
</reference>
<keyword evidence="4" id="KW-1185">Reference proteome</keyword>
<dbReference type="EMBL" id="ABJB010150932">
    <property type="status" value="NOT_ANNOTATED_CDS"/>
    <property type="molecule type" value="Genomic_DNA"/>
</dbReference>
<keyword evidence="2" id="KW-0489">Methyltransferase</keyword>
<accession>B7PLL2</accession>
<dbReference type="GO" id="GO:0032259">
    <property type="term" value="P:methylation"/>
    <property type="evidence" value="ECO:0007669"/>
    <property type="project" value="UniProtKB-KW"/>
</dbReference>
<dbReference type="EMBL" id="ABJB011058561">
    <property type="status" value="NOT_ANNOTATED_CDS"/>
    <property type="molecule type" value="Genomic_DNA"/>
</dbReference>
<dbReference type="PANTHER" id="PTHR43464:SF23">
    <property type="entry name" value="JUVENILE HORMONE ACID O-METHYLTRANSFERASE"/>
    <property type="match status" value="1"/>
</dbReference>
<dbReference type="VEuPathDB" id="VectorBase:ISCW005290"/>
<dbReference type="OrthoDB" id="8300214at2759"/>
<gene>
    <name evidence="2" type="ORF">IscW_ISCW005290</name>
</gene>
<dbReference type="GO" id="GO:0030798">
    <property type="term" value="F:trans-aconitate 2-methyltransferase activity"/>
    <property type="evidence" value="ECO:0007669"/>
    <property type="project" value="UniProtKB-EC"/>
</dbReference>
<dbReference type="EnsemblMetazoa" id="ISCW005290-RA">
    <property type="protein sequence ID" value="ISCW005290-PA"/>
    <property type="gene ID" value="ISCW005290"/>
</dbReference>
<dbReference type="Gene3D" id="3.40.50.150">
    <property type="entry name" value="Vaccinia Virus protein VP39"/>
    <property type="match status" value="1"/>
</dbReference>
<dbReference type="VEuPathDB" id="VectorBase:ISCP_015615"/>
<dbReference type="SUPFAM" id="SSF53335">
    <property type="entry name" value="S-adenosyl-L-methionine-dependent methyltransferases"/>
    <property type="match status" value="1"/>
</dbReference>
<dbReference type="EC" id="2.1.1.144" evidence="2"/>
<dbReference type="PaxDb" id="6945-B7PLL2"/>
<dbReference type="Proteomes" id="UP000001555">
    <property type="component" value="Unassembled WGS sequence"/>
</dbReference>
<protein>
    <submittedName>
        <fullName evidence="2 3">Acid methyltransferase, putative</fullName>
        <ecNumber evidence="2">2.1.1.144</ecNumber>
    </submittedName>
</protein>
<dbReference type="AlphaFoldDB" id="B7PLL2"/>
<dbReference type="STRING" id="6945.B7PLL2"/>
<dbReference type="FunCoup" id="B7PLL2">
    <property type="interactions" value="11"/>
</dbReference>
<dbReference type="InterPro" id="IPR029063">
    <property type="entry name" value="SAM-dependent_MTases_sf"/>
</dbReference>
<sequence>MLPEESRTEFKNDLANVVRTFWAEKDGEDPHYYLDDLSRTEVMHSHPRCQVQNTTDSPYPTATEESRPVPRFFPELYVKANAMQRTVNIRALELLQSCFRDKLNADQQQFMDLGCGTGDFTLQELLPRCQPCRRIVATDVAKEMVRYARENYPHPQIEYEVYDIADDASGLVKSYGKFDRVYSFFVLQWVKDQVTAFGHISDLMTSGGECLLTIVARWTGFEIWRRIVRMDRWKSYAQLCEFYTPVSHDIADHSGLISYMRGVLKTVNLVPYTCEVSKIEIKAEDMDETIGEYPS</sequence>
<dbReference type="EMBL" id="DS741077">
    <property type="protein sequence ID" value="EEC07484.1"/>
    <property type="molecule type" value="Genomic_DNA"/>
</dbReference>
<dbReference type="PANTHER" id="PTHR43464">
    <property type="entry name" value="METHYLTRANSFERASE"/>
    <property type="match status" value="1"/>
</dbReference>
<dbReference type="HOGENOM" id="CLU_037990_5_1_1"/>
<dbReference type="VEuPathDB" id="VectorBase:ISCP_024396"/>
<proteinExistence type="predicted"/>
<keyword evidence="2" id="KW-0808">Transferase</keyword>
<evidence type="ECO:0000313" key="4">
    <source>
        <dbReference type="Proteomes" id="UP000001555"/>
    </source>
</evidence>